<comment type="similarity">
    <text evidence="4">Belongs to the 2-oxoacid dehydrogenase family.</text>
</comment>
<keyword evidence="6" id="KW-0816">Tricarboxylic acid cycle</keyword>
<dbReference type="InterPro" id="IPR001078">
    <property type="entry name" value="2-oxoacid_DH_actylTfrase"/>
</dbReference>
<dbReference type="SUPFAM" id="SSF51230">
    <property type="entry name" value="Single hybrid motif"/>
    <property type="match status" value="1"/>
</dbReference>
<dbReference type="InterPro" id="IPR050537">
    <property type="entry name" value="2-oxoacid_dehydrogenase"/>
</dbReference>
<keyword evidence="11" id="KW-0012">Acyltransferase</keyword>
<dbReference type="Gene3D" id="2.40.50.100">
    <property type="match status" value="1"/>
</dbReference>
<feature type="domain" description="Lipoyl-binding" evidence="14">
    <location>
        <begin position="98"/>
        <end position="173"/>
    </location>
</feature>
<dbReference type="PROSITE" id="PS50968">
    <property type="entry name" value="BIOTINYL_LIPOYL"/>
    <property type="match status" value="1"/>
</dbReference>
<evidence type="ECO:0000256" key="6">
    <source>
        <dbReference type="ARBA" id="ARBA00022532"/>
    </source>
</evidence>
<dbReference type="AlphaFoldDB" id="A0A9N8ZXF5"/>
<dbReference type="NCBIfam" id="NF004309">
    <property type="entry name" value="PRK05704.1"/>
    <property type="match status" value="1"/>
</dbReference>
<evidence type="ECO:0000256" key="9">
    <source>
        <dbReference type="ARBA" id="ARBA00022946"/>
    </source>
</evidence>
<comment type="caution">
    <text evidence="15">The sequence shown here is derived from an EMBL/GenBank/DDBJ whole genome shotgun (WGS) entry which is preliminary data.</text>
</comment>
<dbReference type="PANTHER" id="PTHR43416">
    <property type="entry name" value="DIHYDROLIPOYLLYSINE-RESIDUE SUCCINYLTRANSFERASE COMPONENT OF 2-OXOGLUTARATE DEHYDROGENASE COMPLEX, MITOCHONDRIAL-RELATED"/>
    <property type="match status" value="1"/>
</dbReference>
<dbReference type="Pfam" id="PF00198">
    <property type="entry name" value="2-oxoacid_dh"/>
    <property type="match status" value="1"/>
</dbReference>
<dbReference type="Proteomes" id="UP000789375">
    <property type="component" value="Unassembled WGS sequence"/>
</dbReference>
<evidence type="ECO:0000313" key="16">
    <source>
        <dbReference type="Proteomes" id="UP000789375"/>
    </source>
</evidence>
<evidence type="ECO:0000256" key="8">
    <source>
        <dbReference type="ARBA" id="ARBA00022823"/>
    </source>
</evidence>
<dbReference type="GO" id="GO:0045252">
    <property type="term" value="C:oxoglutarate dehydrogenase complex"/>
    <property type="evidence" value="ECO:0007669"/>
    <property type="project" value="InterPro"/>
</dbReference>
<dbReference type="CDD" id="cd06849">
    <property type="entry name" value="lipoyl_domain"/>
    <property type="match status" value="1"/>
</dbReference>
<dbReference type="EC" id="2.3.1.61" evidence="5"/>
<protein>
    <recommendedName>
        <fullName evidence="5">dihydrolipoyllysine-residue succinyltransferase</fullName>
        <ecNumber evidence="5">2.3.1.61</ecNumber>
    </recommendedName>
    <alternativeName>
        <fullName evidence="12">2-oxoglutarate dehydrogenase complex component E2</fullName>
    </alternativeName>
</protein>
<evidence type="ECO:0000256" key="4">
    <source>
        <dbReference type="ARBA" id="ARBA00007317"/>
    </source>
</evidence>
<keyword evidence="7" id="KW-0808">Transferase</keyword>
<dbReference type="FunFam" id="3.30.559.10:FF:000006">
    <property type="entry name" value="Dihydrolipoyllysine-residue succinyltransferase component of 2-oxoglutarate dehydrogenase complex, mitochondrial"/>
    <property type="match status" value="1"/>
</dbReference>
<keyword evidence="8" id="KW-0450">Lipoyl</keyword>
<dbReference type="InterPro" id="IPR023213">
    <property type="entry name" value="CAT-like_dom_sf"/>
</dbReference>
<feature type="compositionally biased region" description="Low complexity" evidence="13">
    <location>
        <begin position="230"/>
        <end position="246"/>
    </location>
</feature>
<dbReference type="GO" id="GO:0006099">
    <property type="term" value="P:tricarboxylic acid cycle"/>
    <property type="evidence" value="ECO:0007669"/>
    <property type="project" value="UniProtKB-KW"/>
</dbReference>
<reference evidence="15" key="1">
    <citation type="submission" date="2021-06" db="EMBL/GenBank/DDBJ databases">
        <authorList>
            <person name="Kallberg Y."/>
            <person name="Tangrot J."/>
            <person name="Rosling A."/>
        </authorList>
    </citation>
    <scope>NUCLEOTIDE SEQUENCE</scope>
    <source>
        <strain evidence="15">87-6 pot B 2015</strain>
    </source>
</reference>
<proteinExistence type="inferred from homology"/>
<feature type="region of interest" description="Disordered" evidence="13">
    <location>
        <begin position="180"/>
        <end position="268"/>
    </location>
</feature>
<dbReference type="NCBIfam" id="TIGR01347">
    <property type="entry name" value="sucB"/>
    <property type="match status" value="1"/>
</dbReference>
<evidence type="ECO:0000256" key="5">
    <source>
        <dbReference type="ARBA" id="ARBA00012945"/>
    </source>
</evidence>
<evidence type="ECO:0000256" key="13">
    <source>
        <dbReference type="SAM" id="MobiDB-lite"/>
    </source>
</evidence>
<feature type="compositionally biased region" description="Basic and acidic residues" evidence="13">
    <location>
        <begin position="249"/>
        <end position="266"/>
    </location>
</feature>
<feature type="compositionally biased region" description="Basic and acidic residues" evidence="13">
    <location>
        <begin position="180"/>
        <end position="229"/>
    </location>
</feature>
<dbReference type="EMBL" id="CAJVPP010000758">
    <property type="protein sequence ID" value="CAG8509945.1"/>
    <property type="molecule type" value="Genomic_DNA"/>
</dbReference>
<keyword evidence="10" id="KW-0496">Mitochondrion</keyword>
<comment type="pathway">
    <text evidence="3">Amino-acid degradation; L-lysine degradation via saccharopine pathway; glutaryl-CoA from L-lysine: step 6/6.</text>
</comment>
<keyword evidence="9" id="KW-0809">Transit peptide</keyword>
<dbReference type="GO" id="GO:0004149">
    <property type="term" value="F:dihydrolipoyllysine-residue succinyltransferase activity"/>
    <property type="evidence" value="ECO:0007669"/>
    <property type="project" value="UniProtKB-EC"/>
</dbReference>
<evidence type="ECO:0000256" key="7">
    <source>
        <dbReference type="ARBA" id="ARBA00022679"/>
    </source>
</evidence>
<evidence type="ECO:0000256" key="3">
    <source>
        <dbReference type="ARBA" id="ARBA00005145"/>
    </source>
</evidence>
<dbReference type="Gene3D" id="3.30.559.10">
    <property type="entry name" value="Chloramphenicol acetyltransferase-like domain"/>
    <property type="match status" value="1"/>
</dbReference>
<evidence type="ECO:0000256" key="12">
    <source>
        <dbReference type="ARBA" id="ARBA00032406"/>
    </source>
</evidence>
<evidence type="ECO:0000256" key="11">
    <source>
        <dbReference type="ARBA" id="ARBA00023315"/>
    </source>
</evidence>
<comment type="subcellular location">
    <subcellularLocation>
        <location evidence="2">Mitochondrion</location>
    </subcellularLocation>
</comment>
<comment type="cofactor">
    <cofactor evidence="1">
        <name>(R)-lipoate</name>
        <dbReference type="ChEBI" id="CHEBI:83088"/>
    </cofactor>
</comment>
<keyword evidence="16" id="KW-1185">Reference proteome</keyword>
<organism evidence="15 16">
    <name type="scientific">Funneliformis mosseae</name>
    <name type="common">Endomycorrhizal fungus</name>
    <name type="synonym">Glomus mosseae</name>
    <dbReference type="NCBI Taxonomy" id="27381"/>
    <lineage>
        <taxon>Eukaryota</taxon>
        <taxon>Fungi</taxon>
        <taxon>Fungi incertae sedis</taxon>
        <taxon>Mucoromycota</taxon>
        <taxon>Glomeromycotina</taxon>
        <taxon>Glomeromycetes</taxon>
        <taxon>Glomerales</taxon>
        <taxon>Glomeraceae</taxon>
        <taxon>Funneliformis</taxon>
    </lineage>
</organism>
<dbReference type="InterPro" id="IPR000089">
    <property type="entry name" value="Biotin_lipoyl"/>
</dbReference>
<accession>A0A9N8ZXF5</accession>
<evidence type="ECO:0000256" key="10">
    <source>
        <dbReference type="ARBA" id="ARBA00023128"/>
    </source>
</evidence>
<dbReference type="PROSITE" id="PS00189">
    <property type="entry name" value="LIPOYL"/>
    <property type="match status" value="1"/>
</dbReference>
<evidence type="ECO:0000259" key="14">
    <source>
        <dbReference type="PROSITE" id="PS50968"/>
    </source>
</evidence>
<dbReference type="InterPro" id="IPR006255">
    <property type="entry name" value="SucB"/>
</dbReference>
<dbReference type="GO" id="GO:0005739">
    <property type="term" value="C:mitochondrion"/>
    <property type="evidence" value="ECO:0007669"/>
    <property type="project" value="UniProtKB-SubCell"/>
</dbReference>
<dbReference type="SUPFAM" id="SSF52777">
    <property type="entry name" value="CoA-dependent acyltransferases"/>
    <property type="match status" value="1"/>
</dbReference>
<evidence type="ECO:0000256" key="1">
    <source>
        <dbReference type="ARBA" id="ARBA00001938"/>
    </source>
</evidence>
<dbReference type="Pfam" id="PF00364">
    <property type="entry name" value="Biotin_lipoyl"/>
    <property type="match status" value="1"/>
</dbReference>
<dbReference type="PANTHER" id="PTHR43416:SF5">
    <property type="entry name" value="DIHYDROLIPOYLLYSINE-RESIDUE SUCCINYLTRANSFERASE COMPONENT OF 2-OXOGLUTARATE DEHYDROGENASE COMPLEX, MITOCHONDRIAL"/>
    <property type="match status" value="1"/>
</dbReference>
<name>A0A9N8ZXF5_FUNMO</name>
<evidence type="ECO:0000313" key="15">
    <source>
        <dbReference type="EMBL" id="CAG8509945.1"/>
    </source>
</evidence>
<dbReference type="InterPro" id="IPR011053">
    <property type="entry name" value="Single_hybrid_motif"/>
</dbReference>
<dbReference type="InterPro" id="IPR003016">
    <property type="entry name" value="2-oxoA_DH_lipoyl-BS"/>
</dbReference>
<sequence>MHLAVIWKAVSNRSSMCSLRYNTKLVSKITPAVQKPFLMQQRNLHPIIMGTYTNESNIIRLASFINQLKNISTTPYSRNVVDLNVLCKSDMEVRGYVSKVVKVPALAESIKEGTLAKWNKKVGDFVQQDEEVATIETDKIDAPVNSPYSGTILELYANEEESVGVDQDLYKIELGEAPAKAEELETTKEETKKEEPKEKMEESKKEEPKEQKEPKQESKKETTSSKPDSKPTTTSPSSKSEGTTPSRPSKSEDSLYGDREREERHVKMNRMRLRIAERLKESQNSAASLTTFNEIDMSNIMDLRNTYKELILQKHGIKLGFMSAFVKASVFALQEIPVVNASIEGPDGGDTIVYRDYVDMSVAVATPKGLVTPVVRNAHLLSFIEVEKAIADLGKKARDGKITIEDMAGGTFTISNGGVYGSLFGTPIINMPQSAILGMHVTKERPIAVNGQVTVRPMMYVALTYDHRLIDGREAVTFLKTIKEQIEDPRRLLLSI</sequence>
<gene>
    <name evidence="15" type="ORF">FMOSSE_LOCUS4483</name>
</gene>
<evidence type="ECO:0000256" key="2">
    <source>
        <dbReference type="ARBA" id="ARBA00004173"/>
    </source>
</evidence>